<comment type="caution">
    <text evidence="2">The sequence shown here is derived from an EMBL/GenBank/DDBJ whole genome shotgun (WGS) entry which is preliminary data.</text>
</comment>
<dbReference type="RefSeq" id="WP_036111024.1">
    <property type="nucleotide sequence ID" value="NZ_JAJA02000001.1"/>
</dbReference>
<gene>
    <name evidence="2" type="ORF">AZ78_0008</name>
</gene>
<sequence>MIVAILTLPVLLYQLLFVAIMYIASRFGHKPMLVALVACLAWTVTHLFFPPLAIVQSAVIVGSYFFFRRKLLSAQPARPALIAKADDENPVE</sequence>
<dbReference type="OrthoDB" id="6028087at2"/>
<keyword evidence="3" id="KW-1185">Reference proteome</keyword>
<evidence type="ECO:0000256" key="1">
    <source>
        <dbReference type="SAM" id="Phobius"/>
    </source>
</evidence>
<keyword evidence="1" id="KW-0472">Membrane</keyword>
<organism evidence="2 3">
    <name type="scientific">Lysobacter capsici AZ78</name>
    <dbReference type="NCBI Taxonomy" id="1444315"/>
    <lineage>
        <taxon>Bacteria</taxon>
        <taxon>Pseudomonadati</taxon>
        <taxon>Pseudomonadota</taxon>
        <taxon>Gammaproteobacteria</taxon>
        <taxon>Lysobacterales</taxon>
        <taxon>Lysobacteraceae</taxon>
        <taxon>Lysobacter</taxon>
    </lineage>
</organism>
<evidence type="ECO:0000313" key="2">
    <source>
        <dbReference type="EMBL" id="KWS02464.1"/>
    </source>
</evidence>
<name>A0A108U4L8_9GAMM</name>
<accession>A0A108U4L8</accession>
<reference evidence="2 3" key="1">
    <citation type="journal article" date="2014" name="Genome Announc.">
        <title>Draft Genome Sequence of Lysobacter capsici AZ78, a Bacterium Antagonistic to Plant-Pathogenic Oomycetes.</title>
        <authorList>
            <person name="Puopolo G."/>
            <person name="Sonego P."/>
            <person name="Engelen K."/>
            <person name="Pertot I."/>
        </authorList>
    </citation>
    <scope>NUCLEOTIDE SEQUENCE [LARGE SCALE GENOMIC DNA]</scope>
    <source>
        <strain evidence="2 3">AZ78</strain>
    </source>
</reference>
<feature type="transmembrane region" description="Helical" evidence="1">
    <location>
        <begin position="6"/>
        <end position="24"/>
    </location>
</feature>
<dbReference type="EMBL" id="JAJA02000001">
    <property type="protein sequence ID" value="KWS02464.1"/>
    <property type="molecule type" value="Genomic_DNA"/>
</dbReference>
<evidence type="ECO:0000313" key="3">
    <source>
        <dbReference type="Proteomes" id="UP000023435"/>
    </source>
</evidence>
<dbReference type="AlphaFoldDB" id="A0A108U4L8"/>
<proteinExistence type="predicted"/>
<dbReference type="Proteomes" id="UP000023435">
    <property type="component" value="Unassembled WGS sequence"/>
</dbReference>
<protein>
    <submittedName>
        <fullName evidence="2">Uncharacterized protein</fullName>
    </submittedName>
</protein>
<keyword evidence="1" id="KW-0812">Transmembrane</keyword>
<keyword evidence="1" id="KW-1133">Transmembrane helix</keyword>
<feature type="transmembrane region" description="Helical" evidence="1">
    <location>
        <begin position="33"/>
        <end position="66"/>
    </location>
</feature>